<dbReference type="Gene3D" id="3.40.50.2000">
    <property type="entry name" value="Glycogen Phosphorylase B"/>
    <property type="match status" value="2"/>
</dbReference>
<dbReference type="GO" id="GO:0016757">
    <property type="term" value="F:glycosyltransferase activity"/>
    <property type="evidence" value="ECO:0007669"/>
    <property type="project" value="InterPro"/>
</dbReference>
<name>A0A133VP90_9EURY</name>
<dbReference type="InterPro" id="IPR028098">
    <property type="entry name" value="Glyco_trans_4-like_N"/>
</dbReference>
<dbReference type="EMBL" id="LHYJ01000020">
    <property type="protein sequence ID" value="KXB08274.1"/>
    <property type="molecule type" value="Genomic_DNA"/>
</dbReference>
<dbReference type="InterPro" id="IPR001296">
    <property type="entry name" value="Glyco_trans_1"/>
</dbReference>
<dbReference type="Pfam" id="PF13439">
    <property type="entry name" value="Glyco_transf_4"/>
    <property type="match status" value="1"/>
</dbReference>
<evidence type="ECO:0008006" key="5">
    <source>
        <dbReference type="Google" id="ProtNLM"/>
    </source>
</evidence>
<dbReference type="PANTHER" id="PTHR12526:SF625">
    <property type="entry name" value="PHOSPHATIDYLINOSITOL GLYCAN-CLASS A"/>
    <property type="match status" value="1"/>
</dbReference>
<reference evidence="3 4" key="1">
    <citation type="journal article" date="2016" name="Sci. Rep.">
        <title>Metabolic traits of an uncultured archaeal lineage -MSBL1- from brine pools of the Red Sea.</title>
        <authorList>
            <person name="Mwirichia R."/>
            <person name="Alam I."/>
            <person name="Rashid M."/>
            <person name="Vinu M."/>
            <person name="Ba-Alawi W."/>
            <person name="Anthony Kamau A."/>
            <person name="Kamanda Ngugi D."/>
            <person name="Goker M."/>
            <person name="Klenk H.P."/>
            <person name="Bajic V."/>
            <person name="Stingl U."/>
        </authorList>
    </citation>
    <scope>NUCLEOTIDE SEQUENCE [LARGE SCALE GENOMIC DNA]</scope>
    <source>
        <strain evidence="3">SCGC-AAA382N08</strain>
    </source>
</reference>
<dbReference type="PANTHER" id="PTHR12526">
    <property type="entry name" value="GLYCOSYLTRANSFERASE"/>
    <property type="match status" value="1"/>
</dbReference>
<dbReference type="Proteomes" id="UP000070175">
    <property type="component" value="Unassembled WGS sequence"/>
</dbReference>
<evidence type="ECO:0000313" key="3">
    <source>
        <dbReference type="EMBL" id="KXB08274.1"/>
    </source>
</evidence>
<comment type="caution">
    <text evidence="3">The sequence shown here is derived from an EMBL/GenBank/DDBJ whole genome shotgun (WGS) entry which is preliminary data.</text>
</comment>
<organism evidence="3 4">
    <name type="scientific">candidate division MSBL1 archaeon SCGC-AAA382N08</name>
    <dbReference type="NCBI Taxonomy" id="1698285"/>
    <lineage>
        <taxon>Archaea</taxon>
        <taxon>Methanobacteriati</taxon>
        <taxon>Methanobacteriota</taxon>
        <taxon>candidate division MSBL1</taxon>
    </lineage>
</organism>
<accession>A0A133VP90</accession>
<dbReference type="Pfam" id="PF00534">
    <property type="entry name" value="Glycos_transf_1"/>
    <property type="match status" value="1"/>
</dbReference>
<feature type="domain" description="Glycosyl transferase family 1" evidence="1">
    <location>
        <begin position="212"/>
        <end position="366"/>
    </location>
</feature>
<protein>
    <recommendedName>
        <fullName evidence="5">Glycosyl transferase</fullName>
    </recommendedName>
</protein>
<proteinExistence type="predicted"/>
<feature type="domain" description="Glycosyltransferase subfamily 4-like N-terminal" evidence="2">
    <location>
        <begin position="20"/>
        <end position="187"/>
    </location>
</feature>
<evidence type="ECO:0000259" key="2">
    <source>
        <dbReference type="Pfam" id="PF13439"/>
    </source>
</evidence>
<dbReference type="SUPFAM" id="SSF53756">
    <property type="entry name" value="UDP-Glycosyltransferase/glycogen phosphorylase"/>
    <property type="match status" value="1"/>
</dbReference>
<evidence type="ECO:0000259" key="1">
    <source>
        <dbReference type="Pfam" id="PF00534"/>
    </source>
</evidence>
<gene>
    <name evidence="3" type="ORF">AKJ56_01590</name>
</gene>
<dbReference type="AlphaFoldDB" id="A0A133VP90"/>
<keyword evidence="4" id="KW-1185">Reference proteome</keyword>
<evidence type="ECO:0000313" key="4">
    <source>
        <dbReference type="Proteomes" id="UP000070175"/>
    </source>
</evidence>
<dbReference type="CDD" id="cd03801">
    <property type="entry name" value="GT4_PimA-like"/>
    <property type="match status" value="1"/>
</dbReference>
<sequence length="386" mass="43604">MVETLKIGMISWESIHSIRVGGLAQAVTGMAEGLVDNGHEVHVFTRSEPNQPDHENINGVHYHRCKFDPYGNIVEHAEKMCRAMSSKVEELEKKENRFDVIHGHDWMVADALEELQDHDTVMSFHSTEYGRNGGEYGRGRTSHKIRGKEWLAGYISDKIITVSEAMKNELQELYEIPPEKISVVPNGSKAQKIEQEVDPGKVKERYGIHPLAPMITFLGRMVYQKGPDIMLDAIPNILDYRWDAEFMMVGDGGMRKYLESKAKQQGISHSTNFPGYVSEKEKLDLLNASDIVCIPSRNEPFGIVLFEAWATGNAVIASNVGGLSENIDNFKDGIKASPHPESIGWSINHVIDDPRFINRLGKNGRKKSKKFTWENIGRKIQQVYKK</sequence>